<dbReference type="InterPro" id="IPR014710">
    <property type="entry name" value="RmlC-like_jellyroll"/>
</dbReference>
<dbReference type="InterPro" id="IPR000595">
    <property type="entry name" value="cNMP-bd_dom"/>
</dbReference>
<dbReference type="Pfam" id="PF00027">
    <property type="entry name" value="cNMP_binding"/>
    <property type="match status" value="1"/>
</dbReference>
<sequence>MKDQLKNHILKFVSPPESDLQTFLDAMTFETLKNKESLIKQGQYCKHQYFILKGCLRSFFVNEKGVEKIVNFGIENWWLTNIDSFINQTPSKLNIQAAEDSIVLKINKQKLDTILKDSLELNRYFRIILEKVRIADQRRIQFIYNLSGEELYSIFCKHNPDFVQRVPQYMLASYLGFTPEFLSKIRGRKKI</sequence>
<dbReference type="SUPFAM" id="SSF51206">
    <property type="entry name" value="cAMP-binding domain-like"/>
    <property type="match status" value="1"/>
</dbReference>
<feature type="domain" description="Cyclic nucleotide-binding" evidence="1">
    <location>
        <begin position="11"/>
        <end position="123"/>
    </location>
</feature>
<comment type="caution">
    <text evidence="2">The sequence shown here is derived from an EMBL/GenBank/DDBJ whole genome shotgun (WGS) entry which is preliminary data.</text>
</comment>
<dbReference type="Gene3D" id="2.60.120.10">
    <property type="entry name" value="Jelly Rolls"/>
    <property type="match status" value="1"/>
</dbReference>
<accession>A0ABW5AZ52</accession>
<dbReference type="EMBL" id="JBHUHY010000015">
    <property type="protein sequence ID" value="MFD2187752.1"/>
    <property type="molecule type" value="Genomic_DNA"/>
</dbReference>
<evidence type="ECO:0000259" key="1">
    <source>
        <dbReference type="PROSITE" id="PS50042"/>
    </source>
</evidence>
<name>A0ABW5AZ52_9FLAO</name>
<dbReference type="RefSeq" id="WP_378320763.1">
    <property type="nucleotide sequence ID" value="NZ_JBHUHY010000015.1"/>
</dbReference>
<reference evidence="3" key="1">
    <citation type="journal article" date="2019" name="Int. J. Syst. Evol. Microbiol.">
        <title>The Global Catalogue of Microorganisms (GCM) 10K type strain sequencing project: providing services to taxonomists for standard genome sequencing and annotation.</title>
        <authorList>
            <consortium name="The Broad Institute Genomics Platform"/>
            <consortium name="The Broad Institute Genome Sequencing Center for Infectious Disease"/>
            <person name="Wu L."/>
            <person name="Ma J."/>
        </authorList>
    </citation>
    <scope>NUCLEOTIDE SEQUENCE [LARGE SCALE GENOMIC DNA]</scope>
    <source>
        <strain evidence="3">DT92</strain>
    </source>
</reference>
<organism evidence="2 3">
    <name type="scientific">Aquimarina celericrescens</name>
    <dbReference type="NCBI Taxonomy" id="1964542"/>
    <lineage>
        <taxon>Bacteria</taxon>
        <taxon>Pseudomonadati</taxon>
        <taxon>Bacteroidota</taxon>
        <taxon>Flavobacteriia</taxon>
        <taxon>Flavobacteriales</taxon>
        <taxon>Flavobacteriaceae</taxon>
        <taxon>Aquimarina</taxon>
    </lineage>
</organism>
<dbReference type="Proteomes" id="UP001597344">
    <property type="component" value="Unassembled WGS sequence"/>
</dbReference>
<keyword evidence="3" id="KW-1185">Reference proteome</keyword>
<evidence type="ECO:0000313" key="2">
    <source>
        <dbReference type="EMBL" id="MFD2187752.1"/>
    </source>
</evidence>
<dbReference type="CDD" id="cd00038">
    <property type="entry name" value="CAP_ED"/>
    <property type="match status" value="1"/>
</dbReference>
<gene>
    <name evidence="2" type="ORF">ACFSJT_13200</name>
</gene>
<proteinExistence type="predicted"/>
<dbReference type="InterPro" id="IPR018490">
    <property type="entry name" value="cNMP-bd_dom_sf"/>
</dbReference>
<protein>
    <submittedName>
        <fullName evidence="2">Crp/Fnr family transcriptional regulator</fullName>
    </submittedName>
</protein>
<evidence type="ECO:0000313" key="3">
    <source>
        <dbReference type="Proteomes" id="UP001597344"/>
    </source>
</evidence>
<dbReference type="PROSITE" id="PS50042">
    <property type="entry name" value="CNMP_BINDING_3"/>
    <property type="match status" value="1"/>
</dbReference>